<reference evidence="9" key="1">
    <citation type="submission" date="2022-10" db="EMBL/GenBank/DDBJ databases">
        <title>Genome assembly of Pristionchus species.</title>
        <authorList>
            <person name="Yoshida K."/>
            <person name="Sommer R.J."/>
        </authorList>
    </citation>
    <scope>NUCLEOTIDE SEQUENCE [LARGE SCALE GENOMIC DNA]</scope>
    <source>
        <strain evidence="9">RS5460</strain>
    </source>
</reference>
<dbReference type="AlphaFoldDB" id="A0AAN5CP48"/>
<dbReference type="Gene3D" id="3.40.50.150">
    <property type="entry name" value="Vaccinia Virus protein VP39"/>
    <property type="match status" value="1"/>
</dbReference>
<sequence length="324" mass="36478">MGEVSQINAIEFYCGIGGTHFALKGKGVEYTLTHALSSVFPGLSKPINVIAAFDINTTTNSIYKCNFPATKLYQNNIQGLSAASLDKFDAQLWTMSPPCQPFTLKGNLKGKEDRRCDSFKALLASLDEMKRAPRWIFIENVSNFYSTSMHSILIETLNSVGYEIEEYILSPVQFGIPNSRPRYYLMASRKEGRVEYHSHLYHSIEGVGEFEASKIEDYLSNNEEIEYLPSVKIEQNNISIVESSAITSSCFTKSYTQYLVGCGSYLRDSKGIRPFSPREVASLMSFPYSFSWPEHITHKQVYRALGNSVNVAVVSKLLERLLQV</sequence>
<accession>A0AAN5CP48</accession>
<evidence type="ECO:0000256" key="2">
    <source>
        <dbReference type="ARBA" id="ARBA00022679"/>
    </source>
</evidence>
<dbReference type="Pfam" id="PF00145">
    <property type="entry name" value="DNA_methylase"/>
    <property type="match status" value="2"/>
</dbReference>
<dbReference type="InterPro" id="IPR029063">
    <property type="entry name" value="SAM-dependent_MTases_sf"/>
</dbReference>
<dbReference type="EC" id="2.1.1.204" evidence="4"/>
<evidence type="ECO:0000256" key="3">
    <source>
        <dbReference type="ARBA" id="ARBA00022691"/>
    </source>
</evidence>
<dbReference type="GO" id="GO:0032259">
    <property type="term" value="P:methylation"/>
    <property type="evidence" value="ECO:0007669"/>
    <property type="project" value="UniProtKB-KW"/>
</dbReference>
<keyword evidence="9" id="KW-1185">Reference proteome</keyword>
<dbReference type="PANTHER" id="PTHR46098:SF1">
    <property type="entry name" value="TRNA (CYTOSINE(38)-C(5))-METHYLTRANSFERASE"/>
    <property type="match status" value="1"/>
</dbReference>
<evidence type="ECO:0000313" key="9">
    <source>
        <dbReference type="Proteomes" id="UP001328107"/>
    </source>
</evidence>
<evidence type="ECO:0000256" key="7">
    <source>
        <dbReference type="PROSITE-ProRule" id="PRU01016"/>
    </source>
</evidence>
<dbReference type="PANTHER" id="PTHR46098">
    <property type="entry name" value="TRNA (CYTOSINE(38)-C(5))-METHYLTRANSFERASE"/>
    <property type="match status" value="1"/>
</dbReference>
<feature type="active site" evidence="7">
    <location>
        <position position="99"/>
    </location>
</feature>
<gene>
    <name evidence="8" type="ORF">PMAYCL1PPCAC_18199</name>
</gene>
<dbReference type="Gene3D" id="3.90.120.10">
    <property type="entry name" value="DNA Methylase, subunit A, domain 2"/>
    <property type="match status" value="1"/>
</dbReference>
<dbReference type="GO" id="GO:0008168">
    <property type="term" value="F:methyltransferase activity"/>
    <property type="evidence" value="ECO:0007669"/>
    <property type="project" value="UniProtKB-KW"/>
</dbReference>
<dbReference type="EMBL" id="BTRK01000004">
    <property type="protein sequence ID" value="GMR48004.1"/>
    <property type="molecule type" value="Genomic_DNA"/>
</dbReference>
<dbReference type="PROSITE" id="PS51679">
    <property type="entry name" value="SAM_MT_C5"/>
    <property type="match status" value="1"/>
</dbReference>
<protein>
    <recommendedName>
        <fullName evidence="5">tRNA (cytosine(38)-C(5))-methyltransferase</fullName>
        <ecNumber evidence="4">2.1.1.204</ecNumber>
    </recommendedName>
    <alternativeName>
        <fullName evidence="6">DNA (cytosine-5)-methyltransferase-like protein 2</fullName>
    </alternativeName>
</protein>
<dbReference type="SUPFAM" id="SSF53335">
    <property type="entry name" value="S-adenosyl-L-methionine-dependent methyltransferases"/>
    <property type="match status" value="1"/>
</dbReference>
<keyword evidence="3 7" id="KW-0949">S-adenosyl-L-methionine</keyword>
<evidence type="ECO:0000256" key="1">
    <source>
        <dbReference type="ARBA" id="ARBA00022603"/>
    </source>
</evidence>
<proteinExistence type="inferred from homology"/>
<dbReference type="InterPro" id="IPR031303">
    <property type="entry name" value="C5_meth_CS"/>
</dbReference>
<keyword evidence="2 7" id="KW-0808">Transferase</keyword>
<dbReference type="PROSITE" id="PS00095">
    <property type="entry name" value="C5_MTASE_2"/>
    <property type="match status" value="1"/>
</dbReference>
<evidence type="ECO:0000256" key="4">
    <source>
        <dbReference type="ARBA" id="ARBA00039081"/>
    </source>
</evidence>
<comment type="caution">
    <text evidence="8">The sequence shown here is derived from an EMBL/GenBank/DDBJ whole genome shotgun (WGS) entry which is preliminary data.</text>
</comment>
<organism evidence="8 9">
    <name type="scientific">Pristionchus mayeri</name>
    <dbReference type="NCBI Taxonomy" id="1317129"/>
    <lineage>
        <taxon>Eukaryota</taxon>
        <taxon>Metazoa</taxon>
        <taxon>Ecdysozoa</taxon>
        <taxon>Nematoda</taxon>
        <taxon>Chromadorea</taxon>
        <taxon>Rhabditida</taxon>
        <taxon>Rhabditina</taxon>
        <taxon>Diplogasteromorpha</taxon>
        <taxon>Diplogasteroidea</taxon>
        <taxon>Neodiplogasteridae</taxon>
        <taxon>Pristionchus</taxon>
    </lineage>
</organism>
<evidence type="ECO:0000313" key="8">
    <source>
        <dbReference type="EMBL" id="GMR48004.1"/>
    </source>
</evidence>
<evidence type="ECO:0000256" key="6">
    <source>
        <dbReference type="ARBA" id="ARBA00042810"/>
    </source>
</evidence>
<name>A0AAN5CP48_9BILA</name>
<comment type="similarity">
    <text evidence="7">Belongs to the class I-like SAM-binding methyltransferase superfamily. C5-methyltransferase family.</text>
</comment>
<evidence type="ECO:0000256" key="5">
    <source>
        <dbReference type="ARBA" id="ARBA00039681"/>
    </source>
</evidence>
<dbReference type="InterPro" id="IPR050750">
    <property type="entry name" value="C5-MTase"/>
</dbReference>
<dbReference type="InterPro" id="IPR001525">
    <property type="entry name" value="C5_MeTfrase"/>
</dbReference>
<dbReference type="PRINTS" id="PR00105">
    <property type="entry name" value="C5METTRFRASE"/>
</dbReference>
<keyword evidence="1 7" id="KW-0489">Methyltransferase</keyword>
<dbReference type="Proteomes" id="UP001328107">
    <property type="component" value="Unassembled WGS sequence"/>
</dbReference>